<feature type="transmembrane region" description="Helical" evidence="8">
    <location>
        <begin position="71"/>
        <end position="92"/>
    </location>
</feature>
<dbReference type="Gene3D" id="1.10.3080.10">
    <property type="entry name" value="Clc chloride channel"/>
    <property type="match status" value="1"/>
</dbReference>
<protein>
    <submittedName>
        <fullName evidence="9">H(+)/Cl(-) exchange transporter ClcA</fullName>
    </submittedName>
</protein>
<feature type="transmembrane region" description="Helical" evidence="8">
    <location>
        <begin position="322"/>
        <end position="343"/>
    </location>
</feature>
<dbReference type="Pfam" id="PF00654">
    <property type="entry name" value="Voltage_CLC"/>
    <property type="match status" value="1"/>
</dbReference>
<dbReference type="NCBIfam" id="NF003640">
    <property type="entry name" value="PRK05277.1"/>
    <property type="match status" value="1"/>
</dbReference>
<feature type="transmembrane region" description="Helical" evidence="8">
    <location>
        <begin position="350"/>
        <end position="373"/>
    </location>
</feature>
<dbReference type="PANTHER" id="PTHR45711:SF6">
    <property type="entry name" value="CHLORIDE CHANNEL PROTEIN"/>
    <property type="match status" value="1"/>
</dbReference>
<feature type="transmembrane region" description="Helical" evidence="8">
    <location>
        <begin position="385"/>
        <end position="406"/>
    </location>
</feature>
<feature type="transmembrane region" description="Helical" evidence="8">
    <location>
        <begin position="123"/>
        <end position="141"/>
    </location>
</feature>
<dbReference type="InterPro" id="IPR001807">
    <property type="entry name" value="ClC"/>
</dbReference>
<evidence type="ECO:0000313" key="10">
    <source>
        <dbReference type="Proteomes" id="UP001595692"/>
    </source>
</evidence>
<evidence type="ECO:0000256" key="8">
    <source>
        <dbReference type="SAM" id="Phobius"/>
    </source>
</evidence>
<sequence length="465" mass="49579">MRQHRVSSLSRRARLRLLLRRILRRDTSSPKLLLLAALAGLLTGLICCGFEWLLDELVARRLGVLQALPDLWRWSAAFVSGAVLAGFAIWLAQRFAPEAGGSGIPEIEGALEGLRPVRWARVLPVKFVGGLAALGSGMMLGREGPSVQIGGNIGAMVATLESKSADSRHALLAAGAAAGLTAAFNAPLAAILFVLEELRAQFRYSFVSVKAVSVAVISATLVRHALMGDKPIFAMPELTAPPLTHLSAYLLLGCLAGVMGTLLNRLVGWGQDAYLRWHAGRRMVLVLTVALFGGVFGLLSLTNLGWHGGGMVQIPQWMTVPLPLQLLLALLLWRTLGTLICFCSGIPGGIFAPLLALGTLLGVVWAHSLGLWFPELLDQQMALGLVGMSALFAASVRAPVTGILLVTEMSNNFNLILPMMLATLGATLVAQALGGKPLYSQILARTLRLAQWQQNSRHAPGAENT</sequence>
<dbReference type="Proteomes" id="UP001595692">
    <property type="component" value="Unassembled WGS sequence"/>
</dbReference>
<gene>
    <name evidence="9" type="primary">clcA</name>
    <name evidence="9" type="ORF">ACFOSS_01380</name>
</gene>
<evidence type="ECO:0000256" key="5">
    <source>
        <dbReference type="ARBA" id="ARBA00023065"/>
    </source>
</evidence>
<dbReference type="InterPro" id="IPR014743">
    <property type="entry name" value="Cl-channel_core"/>
</dbReference>
<dbReference type="CDD" id="cd01031">
    <property type="entry name" value="EriC"/>
    <property type="match status" value="1"/>
</dbReference>
<dbReference type="SUPFAM" id="SSF81340">
    <property type="entry name" value="Clc chloride channel"/>
    <property type="match status" value="1"/>
</dbReference>
<name>A0ABV8CJ84_9GAMM</name>
<feature type="transmembrane region" description="Helical" evidence="8">
    <location>
        <begin position="413"/>
        <end position="433"/>
    </location>
</feature>
<keyword evidence="3 8" id="KW-0812">Transmembrane</keyword>
<accession>A0ABV8CJ84</accession>
<evidence type="ECO:0000256" key="4">
    <source>
        <dbReference type="ARBA" id="ARBA00022989"/>
    </source>
</evidence>
<comment type="caution">
    <text evidence="9">The sequence shown here is derived from an EMBL/GenBank/DDBJ whole genome shotgun (WGS) entry which is preliminary data.</text>
</comment>
<keyword evidence="6 8" id="KW-0472">Membrane</keyword>
<evidence type="ECO:0000256" key="1">
    <source>
        <dbReference type="ARBA" id="ARBA00004141"/>
    </source>
</evidence>
<feature type="transmembrane region" description="Helical" evidence="8">
    <location>
        <begin position="170"/>
        <end position="195"/>
    </location>
</feature>
<keyword evidence="5" id="KW-0406">Ion transport</keyword>
<evidence type="ECO:0000313" key="9">
    <source>
        <dbReference type="EMBL" id="MFC3912113.1"/>
    </source>
</evidence>
<evidence type="ECO:0000256" key="2">
    <source>
        <dbReference type="ARBA" id="ARBA00022448"/>
    </source>
</evidence>
<dbReference type="EMBL" id="JBHSAF010000001">
    <property type="protein sequence ID" value="MFC3912113.1"/>
    <property type="molecule type" value="Genomic_DNA"/>
</dbReference>
<dbReference type="PANTHER" id="PTHR45711">
    <property type="entry name" value="CHLORIDE CHANNEL PROTEIN"/>
    <property type="match status" value="1"/>
</dbReference>
<feature type="transmembrane region" description="Helical" evidence="8">
    <location>
        <begin position="207"/>
        <end position="226"/>
    </location>
</feature>
<reference evidence="10" key="1">
    <citation type="journal article" date="2019" name="Int. J. Syst. Evol. Microbiol.">
        <title>The Global Catalogue of Microorganisms (GCM) 10K type strain sequencing project: providing services to taxonomists for standard genome sequencing and annotation.</title>
        <authorList>
            <consortium name="The Broad Institute Genomics Platform"/>
            <consortium name="The Broad Institute Genome Sequencing Center for Infectious Disease"/>
            <person name="Wu L."/>
            <person name="Ma J."/>
        </authorList>
    </citation>
    <scope>NUCLEOTIDE SEQUENCE [LARGE SCALE GENOMIC DNA]</scope>
    <source>
        <strain evidence="10">CCUG 54939</strain>
    </source>
</reference>
<dbReference type="PRINTS" id="PR00762">
    <property type="entry name" value="CLCHANNEL"/>
</dbReference>
<keyword evidence="7" id="KW-0868">Chloride</keyword>
<comment type="subcellular location">
    <subcellularLocation>
        <location evidence="1">Membrane</location>
        <topology evidence="1">Multi-pass membrane protein</topology>
    </subcellularLocation>
</comment>
<keyword evidence="4 8" id="KW-1133">Transmembrane helix</keyword>
<dbReference type="RefSeq" id="WP_377150133.1">
    <property type="nucleotide sequence ID" value="NZ_JBHSAF010000001.1"/>
</dbReference>
<feature type="transmembrane region" description="Helical" evidence="8">
    <location>
        <begin position="284"/>
        <end position="302"/>
    </location>
</feature>
<evidence type="ECO:0000256" key="3">
    <source>
        <dbReference type="ARBA" id="ARBA00022692"/>
    </source>
</evidence>
<feature type="transmembrane region" description="Helical" evidence="8">
    <location>
        <begin position="246"/>
        <end position="263"/>
    </location>
</feature>
<evidence type="ECO:0000256" key="7">
    <source>
        <dbReference type="ARBA" id="ARBA00023214"/>
    </source>
</evidence>
<proteinExistence type="predicted"/>
<evidence type="ECO:0000256" key="6">
    <source>
        <dbReference type="ARBA" id="ARBA00023136"/>
    </source>
</evidence>
<keyword evidence="10" id="KW-1185">Reference proteome</keyword>
<keyword evidence="2" id="KW-0813">Transport</keyword>
<organism evidence="9 10">
    <name type="scientific">Pseudaeromonas sharmana</name>
    <dbReference type="NCBI Taxonomy" id="328412"/>
    <lineage>
        <taxon>Bacteria</taxon>
        <taxon>Pseudomonadati</taxon>
        <taxon>Pseudomonadota</taxon>
        <taxon>Gammaproteobacteria</taxon>
        <taxon>Aeromonadales</taxon>
        <taxon>Aeromonadaceae</taxon>
        <taxon>Pseudaeromonas</taxon>
    </lineage>
</organism>